<feature type="transmembrane region" description="Helical" evidence="1">
    <location>
        <begin position="280"/>
        <end position="304"/>
    </location>
</feature>
<keyword evidence="1" id="KW-0812">Transmembrane</keyword>
<evidence type="ECO:0000256" key="2">
    <source>
        <dbReference type="SAM" id="SignalP"/>
    </source>
</evidence>
<dbReference type="OrthoDB" id="5802741at2759"/>
<dbReference type="Gene3D" id="1.20.1070.10">
    <property type="entry name" value="Rhodopsin 7-helix transmembrane proteins"/>
    <property type="match status" value="1"/>
</dbReference>
<gene>
    <name evidence="3" type="ORF">CAMP_LOCUS1282</name>
</gene>
<dbReference type="InterPro" id="IPR019425">
    <property type="entry name" value="7TM_GPCR_serpentine_rcpt_Srt"/>
</dbReference>
<proteinExistence type="predicted"/>
<feature type="transmembrane region" description="Helical" evidence="1">
    <location>
        <begin position="85"/>
        <end position="107"/>
    </location>
</feature>
<evidence type="ECO:0000256" key="1">
    <source>
        <dbReference type="SAM" id="Phobius"/>
    </source>
</evidence>
<feature type="transmembrane region" description="Helical" evidence="1">
    <location>
        <begin position="251"/>
        <end position="268"/>
    </location>
</feature>
<reference evidence="3" key="1">
    <citation type="submission" date="2022-11" db="EMBL/GenBank/DDBJ databases">
        <authorList>
            <person name="Kikuchi T."/>
        </authorList>
    </citation>
    <scope>NUCLEOTIDE SEQUENCE</scope>
    <source>
        <strain evidence="3">PS1010</strain>
    </source>
</reference>
<dbReference type="Pfam" id="PF10321">
    <property type="entry name" value="7TM_GPCR_Srt"/>
    <property type="match status" value="1"/>
</dbReference>
<evidence type="ECO:0008006" key="5">
    <source>
        <dbReference type="Google" id="ProtNLM"/>
    </source>
</evidence>
<keyword evidence="1" id="KW-1133">Transmembrane helix</keyword>
<dbReference type="PANTHER" id="PTHR23021">
    <property type="entry name" value="SERPENTINE RECEPTOR, CLASS T"/>
    <property type="match status" value="1"/>
</dbReference>
<feature type="transmembrane region" description="Helical" evidence="1">
    <location>
        <begin position="205"/>
        <end position="230"/>
    </location>
</feature>
<protein>
    <recommendedName>
        <fullName evidence="5">7TM GPCR serpentine receptor class x (Srx) domain-containing protein</fullName>
    </recommendedName>
</protein>
<dbReference type="EMBL" id="CANHGI010000001">
    <property type="protein sequence ID" value="CAI5438645.1"/>
    <property type="molecule type" value="Genomic_DNA"/>
</dbReference>
<evidence type="ECO:0000313" key="3">
    <source>
        <dbReference type="EMBL" id="CAI5438645.1"/>
    </source>
</evidence>
<feature type="chain" id="PRO_5040449654" description="7TM GPCR serpentine receptor class x (Srx) domain-containing protein" evidence="2">
    <location>
        <begin position="20"/>
        <end position="347"/>
    </location>
</feature>
<keyword evidence="4" id="KW-1185">Reference proteome</keyword>
<dbReference type="Proteomes" id="UP001152747">
    <property type="component" value="Unassembled WGS sequence"/>
</dbReference>
<feature type="signal peptide" evidence="2">
    <location>
        <begin position="1"/>
        <end position="19"/>
    </location>
</feature>
<keyword evidence="1" id="KW-0472">Membrane</keyword>
<keyword evidence="2" id="KW-0732">Signal</keyword>
<feature type="transmembrane region" description="Helical" evidence="1">
    <location>
        <begin position="160"/>
        <end position="185"/>
    </location>
</feature>
<name>A0A9P1I2T6_9PELO</name>
<accession>A0A9P1I2T6</accession>
<dbReference type="PANTHER" id="PTHR23021:SF82">
    <property type="entry name" value="G PROTEIN-COUPLED RECEPTOR"/>
    <property type="match status" value="1"/>
</dbReference>
<evidence type="ECO:0000313" key="4">
    <source>
        <dbReference type="Proteomes" id="UP001152747"/>
    </source>
</evidence>
<comment type="caution">
    <text evidence="3">The sequence shown here is derived from an EMBL/GenBank/DDBJ whole genome shotgun (WGS) entry which is preliminary data.</text>
</comment>
<organism evidence="3 4">
    <name type="scientific">Caenorhabditis angaria</name>
    <dbReference type="NCBI Taxonomy" id="860376"/>
    <lineage>
        <taxon>Eukaryota</taxon>
        <taxon>Metazoa</taxon>
        <taxon>Ecdysozoa</taxon>
        <taxon>Nematoda</taxon>
        <taxon>Chromadorea</taxon>
        <taxon>Rhabditida</taxon>
        <taxon>Rhabditina</taxon>
        <taxon>Rhabditomorpha</taxon>
        <taxon>Rhabditoidea</taxon>
        <taxon>Rhabditidae</taxon>
        <taxon>Peloderinae</taxon>
        <taxon>Caenorhabditis</taxon>
    </lineage>
</organism>
<sequence length="347" mass="40261">MKKYIIFIFLFLFSKTVRTQNNSTVGEEEAEESEEDTGRTILSDWIVGILMLLTSSLCGISYFMILRTIWKDKEMMRMASYRFMFFLGVYDIVQCLPHFVTGIFTIFQTVFDPLLAKAMGVIATPCYVGYAVLTVFLSFNRLIQLSSPKLDQILYGDNRWKIWIGISAIFWFAFVLALASPYATIQYYPSWYSWDYNSEFIYSKYVQRVEMVIEIGGIFVTAFFYILIIAQLIKTKKRFMMNSNYNAEIKVLIQASVITIYCTILNVFWHNYEVLLPASIWSYCALNFMWILNSGIHPIIYIIVNQTLRDRIGVKRTISSIGGGATMFIRSKFDSKSINTRQSTGHF</sequence>
<feature type="transmembrane region" description="Helical" evidence="1">
    <location>
        <begin position="119"/>
        <end position="139"/>
    </location>
</feature>
<dbReference type="AlphaFoldDB" id="A0A9P1I2T6"/>
<feature type="transmembrane region" description="Helical" evidence="1">
    <location>
        <begin position="45"/>
        <end position="65"/>
    </location>
</feature>
<dbReference type="SUPFAM" id="SSF81321">
    <property type="entry name" value="Family A G protein-coupled receptor-like"/>
    <property type="match status" value="1"/>
</dbReference>